<dbReference type="GO" id="GO:0051301">
    <property type="term" value="P:cell division"/>
    <property type="evidence" value="ECO:0007669"/>
    <property type="project" value="UniProtKB-KW"/>
</dbReference>
<keyword evidence="11 12" id="KW-0961">Cell wall biogenesis/degradation</keyword>
<evidence type="ECO:0000256" key="6">
    <source>
        <dbReference type="ARBA" id="ARBA00022960"/>
    </source>
</evidence>
<feature type="transmembrane region" description="Helical" evidence="12">
    <location>
        <begin position="70"/>
        <end position="91"/>
    </location>
</feature>
<keyword evidence="12" id="KW-1003">Cell membrane</keyword>
<feature type="transmembrane region" description="Helical" evidence="12">
    <location>
        <begin position="135"/>
        <end position="157"/>
    </location>
</feature>
<feature type="transmembrane region" description="Helical" evidence="12">
    <location>
        <begin position="97"/>
        <end position="115"/>
    </location>
</feature>
<evidence type="ECO:0000256" key="2">
    <source>
        <dbReference type="ARBA" id="ARBA00005583"/>
    </source>
</evidence>
<dbReference type="PROSITE" id="PS01348">
    <property type="entry name" value="MRAY_2"/>
    <property type="match status" value="1"/>
</dbReference>
<comment type="catalytic activity">
    <reaction evidence="12">
        <text>UDP-N-acetyl-alpha-D-muramoyl-L-alanyl-gamma-D-glutamyl-meso-2,6-diaminopimeloyl-D-alanyl-D-alanine + di-trans,octa-cis-undecaprenyl phosphate = di-trans,octa-cis-undecaprenyl diphospho-N-acetyl-alpha-D-muramoyl-L-alanyl-D-glutamyl-meso-2,6-diaminopimeloyl-D-alanyl-D-alanine + UMP</text>
        <dbReference type="Rhea" id="RHEA:28386"/>
        <dbReference type="ChEBI" id="CHEBI:57865"/>
        <dbReference type="ChEBI" id="CHEBI:60392"/>
        <dbReference type="ChEBI" id="CHEBI:61386"/>
        <dbReference type="ChEBI" id="CHEBI:61387"/>
        <dbReference type="EC" id="2.7.8.13"/>
    </reaction>
</comment>
<evidence type="ECO:0000256" key="14">
    <source>
        <dbReference type="PIRSR" id="PIRSR600715-1"/>
    </source>
</evidence>
<organism evidence="15 16">
    <name type="scientific">Porphyromonas levii</name>
    <dbReference type="NCBI Taxonomy" id="28114"/>
    <lineage>
        <taxon>Bacteria</taxon>
        <taxon>Pseudomonadati</taxon>
        <taxon>Bacteroidota</taxon>
        <taxon>Bacteroidia</taxon>
        <taxon>Bacteroidales</taxon>
        <taxon>Porphyromonadaceae</taxon>
        <taxon>Porphyromonas</taxon>
    </lineage>
</organism>
<feature type="transmembrane region" description="Helical" evidence="12">
    <location>
        <begin position="241"/>
        <end position="260"/>
    </location>
</feature>
<dbReference type="AlphaFoldDB" id="A0A4Y8WPB0"/>
<dbReference type="UniPathway" id="UPA00219"/>
<gene>
    <name evidence="12" type="primary">mraY</name>
    <name evidence="15" type="ORF">E4P47_05940</name>
</gene>
<evidence type="ECO:0000256" key="11">
    <source>
        <dbReference type="ARBA" id="ARBA00023316"/>
    </source>
</evidence>
<protein>
    <recommendedName>
        <fullName evidence="12 13">Phospho-N-acetylmuramoyl-pentapeptide-transferase</fullName>
        <ecNumber evidence="12 13">2.7.8.13</ecNumber>
    </recommendedName>
    <alternativeName>
        <fullName evidence="12">UDP-MurNAc-pentapeptide phosphotransferase</fullName>
    </alternativeName>
</protein>
<dbReference type="InterPro" id="IPR000715">
    <property type="entry name" value="Glycosyl_transferase_4"/>
</dbReference>
<comment type="pathway">
    <text evidence="12">Cell wall biogenesis; peptidoglycan biosynthesis.</text>
</comment>
<keyword evidence="3 12" id="KW-0132">Cell division</keyword>
<evidence type="ECO:0000256" key="1">
    <source>
        <dbReference type="ARBA" id="ARBA00004141"/>
    </source>
</evidence>
<dbReference type="GO" id="GO:0008360">
    <property type="term" value="P:regulation of cell shape"/>
    <property type="evidence" value="ECO:0007669"/>
    <property type="project" value="UniProtKB-KW"/>
</dbReference>
<dbReference type="STRING" id="1122973.GCA_000379925_01262"/>
<evidence type="ECO:0000256" key="13">
    <source>
        <dbReference type="NCBIfam" id="TIGR00445"/>
    </source>
</evidence>
<feature type="transmembrane region" description="Helical" evidence="12">
    <location>
        <begin position="211"/>
        <end position="229"/>
    </location>
</feature>
<keyword evidence="6 12" id="KW-0133">Cell shape</keyword>
<proteinExistence type="inferred from homology"/>
<dbReference type="OrthoDB" id="9805475at2"/>
<name>A0A4Y8WPB0_9PORP</name>
<feature type="transmembrane region" description="Helical" evidence="12">
    <location>
        <begin position="27"/>
        <end position="49"/>
    </location>
</feature>
<evidence type="ECO:0000256" key="8">
    <source>
        <dbReference type="ARBA" id="ARBA00022989"/>
    </source>
</evidence>
<feature type="binding site" evidence="14">
    <location>
        <position position="308"/>
    </location>
    <ligand>
        <name>Mg(2+)</name>
        <dbReference type="ChEBI" id="CHEBI:18420"/>
    </ligand>
</feature>
<dbReference type="EMBL" id="SPNC01000081">
    <property type="protein sequence ID" value="TFH94849.1"/>
    <property type="molecule type" value="Genomic_DNA"/>
</dbReference>
<evidence type="ECO:0000256" key="5">
    <source>
        <dbReference type="ARBA" id="ARBA00022692"/>
    </source>
</evidence>
<evidence type="ECO:0000256" key="4">
    <source>
        <dbReference type="ARBA" id="ARBA00022679"/>
    </source>
</evidence>
<evidence type="ECO:0000256" key="3">
    <source>
        <dbReference type="ARBA" id="ARBA00022618"/>
    </source>
</evidence>
<dbReference type="GO" id="GO:0008963">
    <property type="term" value="F:phospho-N-acetylmuramoyl-pentapeptide-transferase activity"/>
    <property type="evidence" value="ECO:0007669"/>
    <property type="project" value="UniProtKB-UniRule"/>
</dbReference>
<dbReference type="GO" id="GO:0051992">
    <property type="term" value="F:UDP-N-acetylmuramoyl-L-alanyl-D-glutamyl-meso-2,6-diaminopimelyl-D-alanyl-D-alanine:undecaprenyl-phosphate transferase activity"/>
    <property type="evidence" value="ECO:0007669"/>
    <property type="project" value="RHEA"/>
</dbReference>
<keyword evidence="12 14" id="KW-0479">Metal-binding</keyword>
<evidence type="ECO:0000256" key="7">
    <source>
        <dbReference type="ARBA" id="ARBA00022984"/>
    </source>
</evidence>
<evidence type="ECO:0000313" key="15">
    <source>
        <dbReference type="EMBL" id="TFH94849.1"/>
    </source>
</evidence>
<comment type="subcellular location">
    <subcellularLocation>
        <location evidence="12">Cell membrane</location>
        <topology evidence="12">Multi-pass membrane protein</topology>
    </subcellularLocation>
    <subcellularLocation>
        <location evidence="1">Membrane</location>
        <topology evidence="1">Multi-pass membrane protein</topology>
    </subcellularLocation>
</comment>
<evidence type="ECO:0000256" key="12">
    <source>
        <dbReference type="HAMAP-Rule" id="MF_00038"/>
    </source>
</evidence>
<dbReference type="GO" id="GO:0005886">
    <property type="term" value="C:plasma membrane"/>
    <property type="evidence" value="ECO:0007669"/>
    <property type="project" value="UniProtKB-SubCell"/>
</dbReference>
<dbReference type="PROSITE" id="PS01347">
    <property type="entry name" value="MRAY_1"/>
    <property type="match status" value="1"/>
</dbReference>
<feature type="transmembrane region" description="Helical" evidence="12">
    <location>
        <begin position="331"/>
        <end position="354"/>
    </location>
</feature>
<keyword evidence="9 12" id="KW-0472">Membrane</keyword>
<keyword evidence="8 12" id="KW-1133">Transmembrane helix</keyword>
<dbReference type="InterPro" id="IPR003524">
    <property type="entry name" value="PNAcMuramoyl-5peptid_Trfase"/>
</dbReference>
<dbReference type="RefSeq" id="WP_018358504.1">
    <property type="nucleotide sequence ID" value="NZ_CP197400.1"/>
</dbReference>
<keyword evidence="7 12" id="KW-0573">Peptidoglycan synthesis</keyword>
<comment type="caution">
    <text evidence="15">The sequence shown here is derived from an EMBL/GenBank/DDBJ whole genome shotgun (WGS) entry which is preliminary data.</text>
</comment>
<dbReference type="GO" id="GO:0046872">
    <property type="term" value="F:metal ion binding"/>
    <property type="evidence" value="ECO:0007669"/>
    <property type="project" value="UniProtKB-KW"/>
</dbReference>
<dbReference type="Proteomes" id="UP000297225">
    <property type="component" value="Unassembled WGS sequence"/>
</dbReference>
<dbReference type="PANTHER" id="PTHR22926:SF5">
    <property type="entry name" value="PHOSPHO-N-ACETYLMURAMOYL-PENTAPEPTIDE-TRANSFERASE HOMOLOG"/>
    <property type="match status" value="1"/>
</dbReference>
<feature type="transmembrane region" description="Helical" evidence="12">
    <location>
        <begin position="304"/>
        <end position="325"/>
    </location>
</feature>
<keyword evidence="4 12" id="KW-0808">Transferase</keyword>
<reference evidence="15 16" key="1">
    <citation type="submission" date="2019-03" db="EMBL/GenBank/DDBJ databases">
        <title>Porphyromonas levii Isolated from the Uterus of Dairy Cows.</title>
        <authorList>
            <person name="Francis A.M."/>
        </authorList>
    </citation>
    <scope>NUCLEOTIDE SEQUENCE [LARGE SCALE GENOMIC DNA]</scope>
    <source>
        <strain evidence="15 16">AF5678</strain>
    </source>
</reference>
<feature type="transmembrane region" description="Helical" evidence="12">
    <location>
        <begin position="400"/>
        <end position="419"/>
    </location>
</feature>
<dbReference type="NCBIfam" id="TIGR00445">
    <property type="entry name" value="mraY"/>
    <property type="match status" value="1"/>
</dbReference>
<dbReference type="GO" id="GO:0009252">
    <property type="term" value="P:peptidoglycan biosynthetic process"/>
    <property type="evidence" value="ECO:0007669"/>
    <property type="project" value="UniProtKB-UniRule"/>
</dbReference>
<dbReference type="GO" id="GO:0071555">
    <property type="term" value="P:cell wall organization"/>
    <property type="evidence" value="ECO:0007669"/>
    <property type="project" value="UniProtKB-KW"/>
</dbReference>
<comment type="similarity">
    <text evidence="2 12">Belongs to the glycosyltransferase 4 family. MraY subfamily.</text>
</comment>
<keyword evidence="10 12" id="KW-0131">Cell cycle</keyword>
<keyword evidence="12 14" id="KW-0460">Magnesium</keyword>
<dbReference type="PANTHER" id="PTHR22926">
    <property type="entry name" value="PHOSPHO-N-ACETYLMURAMOYL-PENTAPEPTIDE-TRANSFERASE"/>
    <property type="match status" value="1"/>
</dbReference>
<comment type="cofactor">
    <cofactor evidence="12 14">
        <name>Mg(2+)</name>
        <dbReference type="ChEBI" id="CHEBI:18420"/>
    </cofactor>
</comment>
<dbReference type="EC" id="2.7.8.13" evidence="12 13"/>
<dbReference type="HAMAP" id="MF_00038">
    <property type="entry name" value="MraY"/>
    <property type="match status" value="1"/>
</dbReference>
<evidence type="ECO:0000313" key="16">
    <source>
        <dbReference type="Proteomes" id="UP000297225"/>
    </source>
</evidence>
<feature type="binding site" evidence="14">
    <location>
        <position position="233"/>
    </location>
    <ligand>
        <name>Mg(2+)</name>
        <dbReference type="ChEBI" id="CHEBI:18420"/>
    </ligand>
</feature>
<dbReference type="Pfam" id="PF00953">
    <property type="entry name" value="Glycos_transf_4"/>
    <property type="match status" value="1"/>
</dbReference>
<accession>A0A4Y8WPB0</accession>
<sequence>MLYYLFDYLQKIGTPGMGAFSYTSTRAALALIVSLLISTLIGSRIIDWLRGKQMSDPVRPLDIEGQMAKVGTPTMGGIIIIIAILIPTLLFNKLNNIYIILMVITTLWLGMLGFMDDYVKVFKKNKDGIHGRYKLIAQLGLGVIVALVLLTSPSVVIKENIATETVNKTLVVTHSNTEVKSTKTTIPFLKDNNLDYSEVAKAVGVKQNAELLTFLLVTVVFVFIVMAVSNAANLTDGLDGLAAGSSAIIGVALGIFAYMSSHIQFASYLNIMFIPGAEELVIFAASFIGATVGFLWYNSYPAQVFMGDTGSLTIGGIIAVFAIIIRKELLLPILCGVFFVEALSVILQTTFFKITKKRTGTGRRVFKMTPLHHHFQKPSGVVDALIQGPTRPIAEAKITVRFWLIGILLAVLTIVTLKLR</sequence>
<evidence type="ECO:0000256" key="9">
    <source>
        <dbReference type="ARBA" id="ARBA00023136"/>
    </source>
</evidence>
<dbReference type="InterPro" id="IPR018480">
    <property type="entry name" value="PNAcMuramoyl-5peptid_Trfase_CS"/>
</dbReference>
<evidence type="ECO:0000256" key="10">
    <source>
        <dbReference type="ARBA" id="ARBA00023306"/>
    </source>
</evidence>
<comment type="function">
    <text evidence="12">Catalyzes the initial step of the lipid cycle reactions in the biosynthesis of the cell wall peptidoglycan: transfers peptidoglycan precursor phospho-MurNAc-pentapeptide from UDP-MurNAc-pentapeptide onto the lipid carrier undecaprenyl phosphate, yielding undecaprenyl-pyrophosphoryl-MurNAc-pentapeptide, known as lipid I.</text>
</comment>
<keyword evidence="16" id="KW-1185">Reference proteome</keyword>
<keyword evidence="5 12" id="KW-0812">Transmembrane</keyword>
<dbReference type="CDD" id="cd06852">
    <property type="entry name" value="GT_MraY"/>
    <property type="match status" value="1"/>
</dbReference>